<comment type="caution">
    <text evidence="1">The sequence shown here is derived from an EMBL/GenBank/DDBJ whole genome shotgun (WGS) entry which is preliminary data.</text>
</comment>
<dbReference type="EMBL" id="BMAV01023694">
    <property type="protein sequence ID" value="GFY79615.1"/>
    <property type="molecule type" value="Genomic_DNA"/>
</dbReference>
<evidence type="ECO:0000313" key="2">
    <source>
        <dbReference type="Proteomes" id="UP000886998"/>
    </source>
</evidence>
<evidence type="ECO:0000313" key="1">
    <source>
        <dbReference type="EMBL" id="GFY79615.1"/>
    </source>
</evidence>
<organism evidence="1 2">
    <name type="scientific">Trichonephila inaurata madagascariensis</name>
    <dbReference type="NCBI Taxonomy" id="2747483"/>
    <lineage>
        <taxon>Eukaryota</taxon>
        <taxon>Metazoa</taxon>
        <taxon>Ecdysozoa</taxon>
        <taxon>Arthropoda</taxon>
        <taxon>Chelicerata</taxon>
        <taxon>Arachnida</taxon>
        <taxon>Araneae</taxon>
        <taxon>Araneomorphae</taxon>
        <taxon>Entelegynae</taxon>
        <taxon>Araneoidea</taxon>
        <taxon>Nephilidae</taxon>
        <taxon>Trichonephila</taxon>
        <taxon>Trichonephila inaurata</taxon>
    </lineage>
</organism>
<reference evidence="1" key="1">
    <citation type="submission" date="2020-08" db="EMBL/GenBank/DDBJ databases">
        <title>Multicomponent nature underlies the extraordinary mechanical properties of spider dragline silk.</title>
        <authorList>
            <person name="Kono N."/>
            <person name="Nakamura H."/>
            <person name="Mori M."/>
            <person name="Yoshida Y."/>
            <person name="Ohtoshi R."/>
            <person name="Malay A.D."/>
            <person name="Moran D.A.P."/>
            <person name="Tomita M."/>
            <person name="Numata K."/>
            <person name="Arakawa K."/>
        </authorList>
    </citation>
    <scope>NUCLEOTIDE SEQUENCE</scope>
</reference>
<dbReference type="Proteomes" id="UP000886998">
    <property type="component" value="Unassembled WGS sequence"/>
</dbReference>
<gene>
    <name evidence="1" type="ORF">TNIN_216151</name>
</gene>
<dbReference type="OrthoDB" id="10443215at2759"/>
<sequence length="181" mass="20346">MQNQCVVDGPPCPTSECAGISMETCGVPSAVALGPLSSVYPTYELYLLQFVYFLKSLHDTLRNSVLGNSWPSGSPSITSAASFFQISLLDHVEIAEYVSHVFGNDFDDKQARLLRNSSHFGSTVSPIHRRPLQAESFCWSVEAPIEEPTLPFCFYRFSKLNIWQKAFCDWFLDFVICKFPL</sequence>
<keyword evidence="2" id="KW-1185">Reference proteome</keyword>
<protein>
    <submittedName>
        <fullName evidence="1">Uncharacterized protein</fullName>
    </submittedName>
</protein>
<dbReference type="AlphaFoldDB" id="A0A8X6YUP1"/>
<name>A0A8X6YUP1_9ARAC</name>
<proteinExistence type="predicted"/>
<accession>A0A8X6YUP1</accession>